<sequence length="153" mass="16876">MTQLFKLLASVVIASLIAALTSCNSKDKEVTTPQSDVKKRLTAKTWQVKEVTEWESGAKTVVYKRGAANNEDDYAAVRQLFKDDGTVVYTDQDGETGTGGRYELLENGTVLKLGMPEFGISVVVYAVKVTDGEFSYRLDTEDGYVLFIFEPAL</sequence>
<dbReference type="PROSITE" id="PS51257">
    <property type="entry name" value="PROKAR_LIPOPROTEIN"/>
    <property type="match status" value="1"/>
</dbReference>
<dbReference type="Proteomes" id="UP000290545">
    <property type="component" value="Unassembled WGS sequence"/>
</dbReference>
<protein>
    <recommendedName>
        <fullName evidence="4">Lipocalin-like domain-containing protein</fullName>
    </recommendedName>
</protein>
<dbReference type="EMBL" id="SDHZ01000001">
    <property type="protein sequence ID" value="RXK86899.1"/>
    <property type="molecule type" value="Genomic_DNA"/>
</dbReference>
<evidence type="ECO:0000256" key="1">
    <source>
        <dbReference type="SAM" id="SignalP"/>
    </source>
</evidence>
<keyword evidence="3" id="KW-1185">Reference proteome</keyword>
<feature type="signal peptide" evidence="1">
    <location>
        <begin position="1"/>
        <end position="25"/>
    </location>
</feature>
<proteinExistence type="predicted"/>
<keyword evidence="1" id="KW-0732">Signal</keyword>
<dbReference type="AlphaFoldDB" id="A0A4Q1DE81"/>
<dbReference type="OrthoDB" id="672316at2"/>
<accession>A0A4Q1DE81</accession>
<gene>
    <name evidence="2" type="ORF">ESB13_08945</name>
</gene>
<name>A0A4Q1DE81_9BACT</name>
<evidence type="ECO:0000313" key="3">
    <source>
        <dbReference type="Proteomes" id="UP000290545"/>
    </source>
</evidence>
<feature type="chain" id="PRO_5020449411" description="Lipocalin-like domain-containing protein" evidence="1">
    <location>
        <begin position="26"/>
        <end position="153"/>
    </location>
</feature>
<comment type="caution">
    <text evidence="2">The sequence shown here is derived from an EMBL/GenBank/DDBJ whole genome shotgun (WGS) entry which is preliminary data.</text>
</comment>
<reference evidence="2 3" key="1">
    <citation type="submission" date="2019-01" db="EMBL/GenBank/DDBJ databases">
        <title>Filimonas sp. strain TTM-71.</title>
        <authorList>
            <person name="Chen W.-M."/>
        </authorList>
    </citation>
    <scope>NUCLEOTIDE SEQUENCE [LARGE SCALE GENOMIC DNA]</scope>
    <source>
        <strain evidence="2 3">TTM-71</strain>
    </source>
</reference>
<evidence type="ECO:0000313" key="2">
    <source>
        <dbReference type="EMBL" id="RXK86899.1"/>
    </source>
</evidence>
<dbReference type="RefSeq" id="WP_129002648.1">
    <property type="nucleotide sequence ID" value="NZ_SDHZ01000001.1"/>
</dbReference>
<evidence type="ECO:0008006" key="4">
    <source>
        <dbReference type="Google" id="ProtNLM"/>
    </source>
</evidence>
<organism evidence="2 3">
    <name type="scientific">Filimonas effusa</name>
    <dbReference type="NCBI Taxonomy" id="2508721"/>
    <lineage>
        <taxon>Bacteria</taxon>
        <taxon>Pseudomonadati</taxon>
        <taxon>Bacteroidota</taxon>
        <taxon>Chitinophagia</taxon>
        <taxon>Chitinophagales</taxon>
        <taxon>Chitinophagaceae</taxon>
        <taxon>Filimonas</taxon>
    </lineage>
</organism>